<dbReference type="RefSeq" id="WP_143097351.1">
    <property type="nucleotide sequence ID" value="NZ_BJXR01000035.1"/>
</dbReference>
<dbReference type="STRING" id="1334629.MFUL124B02_17350"/>
<keyword evidence="2" id="KW-0812">Transmembrane</keyword>
<reference evidence="5 6" key="1">
    <citation type="submission" date="2016-10" db="EMBL/GenBank/DDBJ databases">
        <authorList>
            <person name="Varghese N."/>
            <person name="Submissions S."/>
        </authorList>
    </citation>
    <scope>NUCLEOTIDE SEQUENCE [LARGE SCALE GENOMIC DNA]</scope>
    <source>
        <strain evidence="5 6">DSM 16525</strain>
    </source>
</reference>
<evidence type="ECO:0000313" key="7">
    <source>
        <dbReference type="Proteomes" id="UP000321514"/>
    </source>
</evidence>
<keyword evidence="2" id="KW-0472">Membrane</keyword>
<dbReference type="EMBL" id="FOIB01000009">
    <property type="protein sequence ID" value="SEU33694.1"/>
    <property type="molecule type" value="Genomic_DNA"/>
</dbReference>
<gene>
    <name evidence="4" type="ORF">MFU01_47310</name>
    <name evidence="5" type="ORF">SAMN05443572_109347</name>
</gene>
<comment type="caution">
    <text evidence="4">The sequence shown here is derived from an EMBL/GenBank/DDBJ whole genome shotgun (WGS) entry which is preliminary data.</text>
</comment>
<feature type="domain" description="GYF" evidence="3">
    <location>
        <begin position="99"/>
        <end position="148"/>
    </location>
</feature>
<dbReference type="InterPro" id="IPR025640">
    <property type="entry name" value="GYF_2"/>
</dbReference>
<evidence type="ECO:0000256" key="2">
    <source>
        <dbReference type="SAM" id="Phobius"/>
    </source>
</evidence>
<feature type="region of interest" description="Disordered" evidence="1">
    <location>
        <begin position="461"/>
        <end position="480"/>
    </location>
</feature>
<feature type="region of interest" description="Disordered" evidence="1">
    <location>
        <begin position="1"/>
        <end position="32"/>
    </location>
</feature>
<evidence type="ECO:0000259" key="3">
    <source>
        <dbReference type="Pfam" id="PF14237"/>
    </source>
</evidence>
<protein>
    <recommendedName>
        <fullName evidence="3">GYF domain-containing protein</fullName>
    </recommendedName>
</protein>
<evidence type="ECO:0000313" key="5">
    <source>
        <dbReference type="EMBL" id="SEU33694.1"/>
    </source>
</evidence>
<dbReference type="Proteomes" id="UP000183760">
    <property type="component" value="Unassembled WGS sequence"/>
</dbReference>
<reference evidence="4 7" key="2">
    <citation type="submission" date="2019-07" db="EMBL/GenBank/DDBJ databases">
        <title>Whole genome shotgun sequence of Myxococcus fulvus NBRC 100333.</title>
        <authorList>
            <person name="Hosoyama A."/>
            <person name="Uohara A."/>
            <person name="Ohji S."/>
            <person name="Ichikawa N."/>
        </authorList>
    </citation>
    <scope>NUCLEOTIDE SEQUENCE [LARGE SCALE GENOMIC DNA]</scope>
    <source>
        <strain evidence="4 7">NBRC 100333</strain>
    </source>
</reference>
<sequence>MIGDSRDGKSQPDETTAGPHEPDGGGTPVFGGVSEAELDVFVSKLRTDKNPRVAAANARARNDVNEERLHKGVRRSLVSSVLVEEDPTPTPPIAANHAWFLALGAQPSGPFDAEALKEPWARGELRPETLCWRAGFQAWVPVSQVPELVEALMPATQELSAALDAALTELPGAPALAAVSEADVSGIPSWAVVASPAAPSAPAPAASVPVDPVGAHAVLAEVTTATEQVEAKWRLGGWWFTLAGGVAGGVTVAIVMGLFGSGVGASQLLSRFNLPAFMKSEPPVAPAPAPVAPAVPAVAPAPIAPVPTELSVAPVLVETPREVAAKPPAPAVADALARSAVGTPGGGAVIPAGGAVAAVATSSAPSRPSLTGVVTVERGGSVPVVPASGGGLAAEVSGISRTSRQERDVESAPPVAPSSRAADVKLSSRSTAPAPTPVEAPAAAEDDFGDLENDLGPDAAYARELSGPASGTRKREPPPSVYIPPVAPIQNPRLSLTQSDVFEVVLAKKGEVTACANVKPRPVDEGTRVVVRWSILPSGEVSEVVTETASLRGTSFARCIEAKVRAWDFPKHQEQGGPVRFPFVF</sequence>
<evidence type="ECO:0000313" key="6">
    <source>
        <dbReference type="Proteomes" id="UP000183760"/>
    </source>
</evidence>
<dbReference type="EMBL" id="BJXR01000035">
    <property type="protein sequence ID" value="GEN09694.1"/>
    <property type="molecule type" value="Genomic_DNA"/>
</dbReference>
<name>A0A511T699_MYXFU</name>
<feature type="compositionally biased region" description="Basic and acidic residues" evidence="1">
    <location>
        <begin position="1"/>
        <end position="12"/>
    </location>
</feature>
<organism evidence="4 7">
    <name type="scientific">Myxococcus fulvus</name>
    <dbReference type="NCBI Taxonomy" id="33"/>
    <lineage>
        <taxon>Bacteria</taxon>
        <taxon>Pseudomonadati</taxon>
        <taxon>Myxococcota</taxon>
        <taxon>Myxococcia</taxon>
        <taxon>Myxococcales</taxon>
        <taxon>Cystobacterineae</taxon>
        <taxon>Myxococcaceae</taxon>
        <taxon>Myxococcus</taxon>
    </lineage>
</organism>
<dbReference type="Pfam" id="PF14237">
    <property type="entry name" value="GYF_2"/>
    <property type="match status" value="1"/>
</dbReference>
<feature type="region of interest" description="Disordered" evidence="1">
    <location>
        <begin position="380"/>
        <end position="441"/>
    </location>
</feature>
<evidence type="ECO:0000256" key="1">
    <source>
        <dbReference type="SAM" id="MobiDB-lite"/>
    </source>
</evidence>
<dbReference type="AlphaFoldDB" id="A0A511T699"/>
<feature type="transmembrane region" description="Helical" evidence="2">
    <location>
        <begin position="238"/>
        <end position="259"/>
    </location>
</feature>
<accession>A0A511T699</accession>
<feature type="compositionally biased region" description="Low complexity" evidence="1">
    <location>
        <begin position="431"/>
        <end position="441"/>
    </location>
</feature>
<keyword evidence="6" id="KW-1185">Reference proteome</keyword>
<dbReference type="NCBIfam" id="NF033768">
    <property type="entry name" value="myxo_SS_tail"/>
    <property type="match status" value="1"/>
</dbReference>
<dbReference type="Proteomes" id="UP000321514">
    <property type="component" value="Unassembled WGS sequence"/>
</dbReference>
<dbReference type="InterPro" id="IPR049806">
    <property type="entry name" value="MasK-like_C"/>
</dbReference>
<dbReference type="OrthoDB" id="5381677at2"/>
<keyword evidence="2" id="KW-1133">Transmembrane helix</keyword>
<proteinExistence type="predicted"/>
<feature type="compositionally biased region" description="Low complexity" evidence="1">
    <location>
        <begin position="411"/>
        <end position="421"/>
    </location>
</feature>
<evidence type="ECO:0000313" key="4">
    <source>
        <dbReference type="EMBL" id="GEN09694.1"/>
    </source>
</evidence>